<dbReference type="Proteomes" id="UP000266861">
    <property type="component" value="Unassembled WGS sequence"/>
</dbReference>
<keyword evidence="1" id="KW-0812">Transmembrane</keyword>
<dbReference type="PANTHER" id="PTHR46579:SF1">
    <property type="entry name" value="F5_8 TYPE C DOMAIN-CONTAINING PROTEIN"/>
    <property type="match status" value="1"/>
</dbReference>
<gene>
    <name evidence="2" type="ORF">Glove_81g84</name>
</gene>
<accession>A0A397J7Z1</accession>
<protein>
    <recommendedName>
        <fullName evidence="4">DUF4218 domain-containing protein</fullName>
    </recommendedName>
</protein>
<dbReference type="EMBL" id="PQFF01000077">
    <property type="protein sequence ID" value="RHZ84465.1"/>
    <property type="molecule type" value="Genomic_DNA"/>
</dbReference>
<evidence type="ECO:0000256" key="1">
    <source>
        <dbReference type="SAM" id="Phobius"/>
    </source>
</evidence>
<dbReference type="AlphaFoldDB" id="A0A397J7Z1"/>
<feature type="transmembrane region" description="Helical" evidence="1">
    <location>
        <begin position="140"/>
        <end position="172"/>
    </location>
</feature>
<evidence type="ECO:0000313" key="3">
    <source>
        <dbReference type="Proteomes" id="UP000266861"/>
    </source>
</evidence>
<dbReference type="PANTHER" id="PTHR46579">
    <property type="entry name" value="F5/8 TYPE C DOMAIN-CONTAINING PROTEIN-RELATED"/>
    <property type="match status" value="1"/>
</dbReference>
<keyword evidence="1" id="KW-1133">Transmembrane helix</keyword>
<name>A0A397J7Z1_9GLOM</name>
<sequence length="261" mass="30548">MNIIKKSIVELEQDMKAMAERLGLMVSIYGLKEKINYQSTNSELDINCAITEFVPCDIKYRGKEFLSSHMKFQTPRSKFHQRLFNNNVESVQKFETMVKSLIKQQIISNEDLPQINNMTVLYLARTNITKKCKMSRKKSILNISSFLSPWTLSVPITLSSIAHIASFLFLAYPMQYQEYTIPHHSTYLQVAQERLRDMLINIERTYGPEFIISNIHLSMHISECIRDYGSVYSFWLFPYERLNGYISSYPNSNRQIKPELI</sequence>
<dbReference type="OrthoDB" id="550575at2759"/>
<evidence type="ECO:0000313" key="2">
    <source>
        <dbReference type="EMBL" id="RHZ84465.1"/>
    </source>
</evidence>
<reference evidence="2 3" key="1">
    <citation type="submission" date="2018-08" db="EMBL/GenBank/DDBJ databases">
        <title>Genome and evolution of the arbuscular mycorrhizal fungus Diversispora epigaea (formerly Glomus versiforme) and its bacterial endosymbionts.</title>
        <authorList>
            <person name="Sun X."/>
            <person name="Fei Z."/>
            <person name="Harrison M."/>
        </authorList>
    </citation>
    <scope>NUCLEOTIDE SEQUENCE [LARGE SCALE GENOMIC DNA]</scope>
    <source>
        <strain evidence="2 3">IT104</strain>
    </source>
</reference>
<keyword evidence="1" id="KW-0472">Membrane</keyword>
<comment type="caution">
    <text evidence="2">The sequence shown here is derived from an EMBL/GenBank/DDBJ whole genome shotgun (WGS) entry which is preliminary data.</text>
</comment>
<organism evidence="2 3">
    <name type="scientific">Diversispora epigaea</name>
    <dbReference type="NCBI Taxonomy" id="1348612"/>
    <lineage>
        <taxon>Eukaryota</taxon>
        <taxon>Fungi</taxon>
        <taxon>Fungi incertae sedis</taxon>
        <taxon>Mucoromycota</taxon>
        <taxon>Glomeromycotina</taxon>
        <taxon>Glomeromycetes</taxon>
        <taxon>Diversisporales</taxon>
        <taxon>Diversisporaceae</taxon>
        <taxon>Diversispora</taxon>
    </lineage>
</organism>
<proteinExistence type="predicted"/>
<keyword evidence="3" id="KW-1185">Reference proteome</keyword>
<evidence type="ECO:0008006" key="4">
    <source>
        <dbReference type="Google" id="ProtNLM"/>
    </source>
</evidence>